<reference evidence="1" key="1">
    <citation type="journal article" date="2014" name="Int. J. Syst. Evol. Microbiol.">
        <title>Complete genome sequence of Corynebacterium casei LMG S-19264T (=DSM 44701T), isolated from a smear-ripened cheese.</title>
        <authorList>
            <consortium name="US DOE Joint Genome Institute (JGI-PGF)"/>
            <person name="Walter F."/>
            <person name="Albersmeier A."/>
            <person name="Kalinowski J."/>
            <person name="Ruckert C."/>
        </authorList>
    </citation>
    <scope>NUCLEOTIDE SEQUENCE</scope>
    <source>
        <strain evidence="1">CGMCC 1.15725</strain>
    </source>
</reference>
<comment type="caution">
    <text evidence="1">The sequence shown here is derived from an EMBL/GenBank/DDBJ whole genome shotgun (WGS) entry which is preliminary data.</text>
</comment>
<proteinExistence type="predicted"/>
<name>A0A8J2YVR0_9PROT</name>
<evidence type="ECO:0000313" key="2">
    <source>
        <dbReference type="Proteomes" id="UP000646365"/>
    </source>
</evidence>
<dbReference type="RefSeq" id="WP_189048588.1">
    <property type="nucleotide sequence ID" value="NZ_BMJQ01000010.1"/>
</dbReference>
<protein>
    <submittedName>
        <fullName evidence="1">Uncharacterized protein</fullName>
    </submittedName>
</protein>
<dbReference type="AlphaFoldDB" id="A0A8J2YVR0"/>
<sequence>MHHSQRDMMRGLLTMLGYDEAAVCRAYAQAERAGLVSRKSNKHGHSAEAYAAALWANGHRRRSPWIREYCTRHGITAKAHR</sequence>
<organism evidence="1 2">
    <name type="scientific">Aliidongia dinghuensis</name>
    <dbReference type="NCBI Taxonomy" id="1867774"/>
    <lineage>
        <taxon>Bacteria</taxon>
        <taxon>Pseudomonadati</taxon>
        <taxon>Pseudomonadota</taxon>
        <taxon>Alphaproteobacteria</taxon>
        <taxon>Rhodospirillales</taxon>
        <taxon>Dongiaceae</taxon>
        <taxon>Aliidongia</taxon>
    </lineage>
</organism>
<dbReference type="EMBL" id="BMJQ01000010">
    <property type="protein sequence ID" value="GGF28118.1"/>
    <property type="molecule type" value="Genomic_DNA"/>
</dbReference>
<keyword evidence="2" id="KW-1185">Reference proteome</keyword>
<dbReference type="Proteomes" id="UP000646365">
    <property type="component" value="Unassembled WGS sequence"/>
</dbReference>
<reference evidence="1" key="2">
    <citation type="submission" date="2020-09" db="EMBL/GenBank/DDBJ databases">
        <authorList>
            <person name="Sun Q."/>
            <person name="Zhou Y."/>
        </authorList>
    </citation>
    <scope>NUCLEOTIDE SEQUENCE</scope>
    <source>
        <strain evidence="1">CGMCC 1.15725</strain>
    </source>
</reference>
<evidence type="ECO:0000313" key="1">
    <source>
        <dbReference type="EMBL" id="GGF28118.1"/>
    </source>
</evidence>
<gene>
    <name evidence="1" type="ORF">GCM10011611_37680</name>
</gene>
<accession>A0A8J2YVR0</accession>